<evidence type="ECO:0000256" key="1">
    <source>
        <dbReference type="ARBA" id="ARBA00006754"/>
    </source>
</evidence>
<accession>A0A1F2PHG8</accession>
<comment type="similarity">
    <text evidence="1">Belongs to the CdaR family.</text>
</comment>
<dbReference type="PANTHER" id="PTHR33744:SF1">
    <property type="entry name" value="DNA-BINDING TRANSCRIPTIONAL ACTIVATOR ADER"/>
    <property type="match status" value="1"/>
</dbReference>
<dbReference type="InterPro" id="IPR041522">
    <property type="entry name" value="CdaR_GGDEF"/>
</dbReference>
<dbReference type="Gene3D" id="1.10.10.2840">
    <property type="entry name" value="PucR C-terminal helix-turn-helix domain"/>
    <property type="match status" value="1"/>
</dbReference>
<dbReference type="InterPro" id="IPR042070">
    <property type="entry name" value="PucR_C-HTH_sf"/>
</dbReference>
<dbReference type="Pfam" id="PF13556">
    <property type="entry name" value="HTH_30"/>
    <property type="match status" value="1"/>
</dbReference>
<evidence type="ECO:0000259" key="2">
    <source>
        <dbReference type="Pfam" id="PF13556"/>
    </source>
</evidence>
<dbReference type="AlphaFoldDB" id="A0A1F2PHG8"/>
<dbReference type="Pfam" id="PF17853">
    <property type="entry name" value="GGDEF_2"/>
    <property type="match status" value="1"/>
</dbReference>
<comment type="caution">
    <text evidence="4">The sequence shown here is derived from an EMBL/GenBank/DDBJ whole genome shotgun (WGS) entry which is preliminary data.</text>
</comment>
<evidence type="ECO:0000313" key="4">
    <source>
        <dbReference type="EMBL" id="OFV70769.1"/>
    </source>
</evidence>
<dbReference type="EMBL" id="LKEU01000028">
    <property type="protein sequence ID" value="OFV70769.1"/>
    <property type="molecule type" value="Genomic_DNA"/>
</dbReference>
<dbReference type="Proteomes" id="UP000176244">
    <property type="component" value="Unassembled WGS sequence"/>
</dbReference>
<proteinExistence type="inferred from homology"/>
<feature type="domain" description="CdaR GGDEF-like" evidence="3">
    <location>
        <begin position="181"/>
        <end position="292"/>
    </location>
</feature>
<evidence type="ECO:0000259" key="3">
    <source>
        <dbReference type="Pfam" id="PF17853"/>
    </source>
</evidence>
<dbReference type="OrthoDB" id="9792148at2"/>
<dbReference type="InterPro" id="IPR025736">
    <property type="entry name" value="PucR_C-HTH_dom"/>
</dbReference>
<gene>
    <name evidence="4" type="primary">cdaR_2</name>
    <name evidence="4" type="ORF">ACWI_17890</name>
</gene>
<reference evidence="4 5" key="1">
    <citation type="submission" date="2015-09" db="EMBL/GenBank/DDBJ databases">
        <title>Genome sequence of Acetobacterium wieringae DSM 1911.</title>
        <authorList>
            <person name="Poehlein A."/>
            <person name="Bengelsdorf F.R."/>
            <person name="Schiel-Bengelsdorf B."/>
            <person name="Duerre P."/>
            <person name="Daniel R."/>
        </authorList>
    </citation>
    <scope>NUCLEOTIDE SEQUENCE [LARGE SCALE GENOMIC DNA]</scope>
    <source>
        <strain evidence="4 5">DSM 1911</strain>
    </source>
</reference>
<dbReference type="STRING" id="52694.ACWI_17890"/>
<dbReference type="InterPro" id="IPR051448">
    <property type="entry name" value="CdaR-like_regulators"/>
</dbReference>
<name>A0A1F2PHG8_9FIRM</name>
<evidence type="ECO:0000313" key="5">
    <source>
        <dbReference type="Proteomes" id="UP000176244"/>
    </source>
</evidence>
<protein>
    <submittedName>
        <fullName evidence="4">Carbohydrate diacid regulator</fullName>
    </submittedName>
</protein>
<sequence>MESQTELRYRQSNRLLSLLLDNHTVEEVVETISYLMEKPVVFIDINFSIRGVSRTNEITDPSWNLAIAKGFCSHEFIFEIVNIEEVKRFPKERTPYIVGLESESKVLVSPVIIREKYAGAMVMFFQDAEVTNQHLELLLLANEVLTEIILKIPQYKYIRGNMNEGILMDLIEGRDKENADFKSWVLESELNSSNNLCVLVSEQNDDGLYQEGIKDSLRDDFYHVFPKSHAIFYGNQMVVLCTDLEKEKTEKGIRRLKSFMEKHGLRIGMSDFFNGIENFQYYYLQAGAAIRIGVSVHQKKRFYHYGDYKFFHLIEKIHGDTRNNLKDFVQSSLLILEKYDRQHQSELFYTLNTLIDHGCNYKETCANLHIHRNTLSYRMERIKALTQLDLADPKVQFDLAYSFRILEFLRHQ</sequence>
<feature type="domain" description="PucR C-terminal helix-turn-helix" evidence="2">
    <location>
        <begin position="349"/>
        <end position="404"/>
    </location>
</feature>
<organism evidence="4 5">
    <name type="scientific">Acetobacterium wieringae</name>
    <dbReference type="NCBI Taxonomy" id="52694"/>
    <lineage>
        <taxon>Bacteria</taxon>
        <taxon>Bacillati</taxon>
        <taxon>Bacillota</taxon>
        <taxon>Clostridia</taxon>
        <taxon>Eubacteriales</taxon>
        <taxon>Eubacteriaceae</taxon>
        <taxon>Acetobacterium</taxon>
    </lineage>
</organism>
<dbReference type="RefSeq" id="WP_070371097.1">
    <property type="nucleotide sequence ID" value="NZ_LKEU01000028.1"/>
</dbReference>
<dbReference type="PANTHER" id="PTHR33744">
    <property type="entry name" value="CARBOHYDRATE DIACID REGULATOR"/>
    <property type="match status" value="1"/>
</dbReference>